<dbReference type="PANTHER" id="PTHR44013">
    <property type="entry name" value="ZINC-TYPE ALCOHOL DEHYDROGENASE-LIKE PROTEIN C16A3.02C"/>
    <property type="match status" value="1"/>
</dbReference>
<dbReference type="Pfam" id="PF08240">
    <property type="entry name" value="ADH_N"/>
    <property type="match status" value="1"/>
</dbReference>
<dbReference type="InterPro" id="IPR052733">
    <property type="entry name" value="Chloroplast_QOR"/>
</dbReference>
<dbReference type="RefSeq" id="WP_344987060.1">
    <property type="nucleotide sequence ID" value="NZ_BAAAXV010000001.1"/>
</dbReference>
<keyword evidence="3" id="KW-1185">Reference proteome</keyword>
<evidence type="ECO:0000313" key="3">
    <source>
        <dbReference type="Proteomes" id="UP001589532"/>
    </source>
</evidence>
<sequence length="326" mass="34695">MKAIVRDTYGPADVLKYVDTARPEPGRGDVLVRVHAAGLDMGVWHLMEGVPYVMRPAIGLRAPKTRGLGTDVAGTVESVGADVTRFRPGDRVFGTCGGGAFAEYACAREDRLMPIPENLAFEPAAAIPTSAITALQALRDKGRVRAGQQVLVIGAGGGVGTYAVQLAKAFGAEVTGVCSAAKADLVRSIGAAEVVDYTREDFADGRRRYDLIVDTAGNRPLSRLRRALTPRGTLVIVGGEGGGRWLSGLDRQLRTALLAPFARRRLRVVFAFPRESDLRQLAELAGAGRFTPVIDRTFPLSEAPEAVRLLLRGQVRGKAVITVPAG</sequence>
<dbReference type="PANTHER" id="PTHR44013:SF1">
    <property type="entry name" value="ZINC-TYPE ALCOHOL DEHYDROGENASE-LIKE PROTEIN C16A3.02C"/>
    <property type="match status" value="1"/>
</dbReference>
<dbReference type="InterPro" id="IPR013154">
    <property type="entry name" value="ADH-like_N"/>
</dbReference>
<dbReference type="Gene3D" id="3.90.180.10">
    <property type="entry name" value="Medium-chain alcohol dehydrogenases, catalytic domain"/>
    <property type="match status" value="1"/>
</dbReference>
<accession>A0ABV5S871</accession>
<dbReference type="Gene3D" id="3.40.50.720">
    <property type="entry name" value="NAD(P)-binding Rossmann-like Domain"/>
    <property type="match status" value="1"/>
</dbReference>
<comment type="caution">
    <text evidence="2">The sequence shown here is derived from an EMBL/GenBank/DDBJ whole genome shotgun (WGS) entry which is preliminary data.</text>
</comment>
<evidence type="ECO:0000259" key="1">
    <source>
        <dbReference type="SMART" id="SM00829"/>
    </source>
</evidence>
<protein>
    <submittedName>
        <fullName evidence="2">NAD(P)-dependent alcohol dehydrogenase</fullName>
    </submittedName>
</protein>
<dbReference type="Proteomes" id="UP001589532">
    <property type="component" value="Unassembled WGS sequence"/>
</dbReference>
<dbReference type="InterPro" id="IPR020843">
    <property type="entry name" value="ER"/>
</dbReference>
<dbReference type="SMART" id="SM00829">
    <property type="entry name" value="PKS_ER"/>
    <property type="match status" value="1"/>
</dbReference>
<dbReference type="SUPFAM" id="SSF50129">
    <property type="entry name" value="GroES-like"/>
    <property type="match status" value="1"/>
</dbReference>
<dbReference type="SUPFAM" id="SSF51735">
    <property type="entry name" value="NAD(P)-binding Rossmann-fold domains"/>
    <property type="match status" value="1"/>
</dbReference>
<name>A0ABV5S871_9ACTN</name>
<dbReference type="InterPro" id="IPR011032">
    <property type="entry name" value="GroES-like_sf"/>
</dbReference>
<dbReference type="InterPro" id="IPR036291">
    <property type="entry name" value="NAD(P)-bd_dom_sf"/>
</dbReference>
<dbReference type="CDD" id="cd08267">
    <property type="entry name" value="MDR1"/>
    <property type="match status" value="1"/>
</dbReference>
<gene>
    <name evidence="2" type="ORF">ACFFSA_32575</name>
</gene>
<evidence type="ECO:0000313" key="2">
    <source>
        <dbReference type="EMBL" id="MFB9627842.1"/>
    </source>
</evidence>
<dbReference type="Pfam" id="PF13602">
    <property type="entry name" value="ADH_zinc_N_2"/>
    <property type="match status" value="1"/>
</dbReference>
<dbReference type="PROSITE" id="PS01162">
    <property type="entry name" value="QOR_ZETA_CRYSTAL"/>
    <property type="match status" value="1"/>
</dbReference>
<dbReference type="InterPro" id="IPR002364">
    <property type="entry name" value="Quin_OxRdtase/zeta-crystal_CS"/>
</dbReference>
<organism evidence="2 3">
    <name type="scientific">Nonomuraea helvata</name>
    <dbReference type="NCBI Taxonomy" id="37484"/>
    <lineage>
        <taxon>Bacteria</taxon>
        <taxon>Bacillati</taxon>
        <taxon>Actinomycetota</taxon>
        <taxon>Actinomycetes</taxon>
        <taxon>Streptosporangiales</taxon>
        <taxon>Streptosporangiaceae</taxon>
        <taxon>Nonomuraea</taxon>
    </lineage>
</organism>
<dbReference type="EMBL" id="JBHMBW010000037">
    <property type="protein sequence ID" value="MFB9627842.1"/>
    <property type="molecule type" value="Genomic_DNA"/>
</dbReference>
<proteinExistence type="predicted"/>
<reference evidence="2 3" key="1">
    <citation type="submission" date="2024-09" db="EMBL/GenBank/DDBJ databases">
        <authorList>
            <person name="Sun Q."/>
            <person name="Mori K."/>
        </authorList>
    </citation>
    <scope>NUCLEOTIDE SEQUENCE [LARGE SCALE GENOMIC DNA]</scope>
    <source>
        <strain evidence="2 3">JCM 3143</strain>
    </source>
</reference>
<feature type="domain" description="Enoyl reductase (ER)" evidence="1">
    <location>
        <begin position="10"/>
        <end position="321"/>
    </location>
</feature>